<evidence type="ECO:0000313" key="5">
    <source>
        <dbReference type="Proteomes" id="UP000199086"/>
    </source>
</evidence>
<dbReference type="GO" id="GO:0042602">
    <property type="term" value="F:riboflavin reductase (NADPH) activity"/>
    <property type="evidence" value="ECO:0007669"/>
    <property type="project" value="TreeGrafter"/>
</dbReference>
<evidence type="ECO:0000313" key="4">
    <source>
        <dbReference type="EMBL" id="SDB86674.1"/>
    </source>
</evidence>
<dbReference type="InterPro" id="IPR050268">
    <property type="entry name" value="NADH-dep_flavin_reductase"/>
</dbReference>
<dbReference type="RefSeq" id="WP_092609947.1">
    <property type="nucleotide sequence ID" value="NZ_FMYF01000005.1"/>
</dbReference>
<dbReference type="InterPro" id="IPR012349">
    <property type="entry name" value="Split_barrel_FMN-bd"/>
</dbReference>
<organism evidence="4 5">
    <name type="scientific">Raineyella antarctica</name>
    <dbReference type="NCBI Taxonomy" id="1577474"/>
    <lineage>
        <taxon>Bacteria</taxon>
        <taxon>Bacillati</taxon>
        <taxon>Actinomycetota</taxon>
        <taxon>Actinomycetes</taxon>
        <taxon>Propionibacteriales</taxon>
        <taxon>Propionibacteriaceae</taxon>
        <taxon>Raineyella</taxon>
    </lineage>
</organism>
<evidence type="ECO:0000256" key="2">
    <source>
        <dbReference type="ARBA" id="ARBA00023002"/>
    </source>
</evidence>
<dbReference type="STRING" id="1577474.GA0111570_105243"/>
<dbReference type="SUPFAM" id="SSF55781">
    <property type="entry name" value="GAF domain-like"/>
    <property type="match status" value="1"/>
</dbReference>
<sequence length="400" mass="43386">MTVTTPVIDPAVFREVLGHYPTGVTIVTGIHPDGEELAMVVGTFTSVSLDPPLVAFLPMLTSRTFVRLRECPTLCINVLTGDQERVGRQVAKRWENKLEGLAWTPSPSGAPILEGSLAWLDVRLTDVIEAGDHYIALCAVDDLGILNPSSPLLFFQGGYGRFAVPSLLARIDADLSGPIRQAELARDEIEGLAQRFGCEAAVLAEVNQDELATVASAVGPGIDINEAIGVRIPLIPPLGDLFVASSGPEAEEHWLERAIGADEGALQGFRDRLAFVRRNGYSLSFLPEEDINPYLDMAEATRIYSSGDLTPAQERAVRDRISRAVVCYRVRGIEAGQRYDVGAIVVPVKDAHGNLCHILRMSQLPRDASGQTVRLWIEALQAAAKRVSARMAECRGRQTA</sequence>
<dbReference type="GO" id="GO:0010181">
    <property type="term" value="F:FMN binding"/>
    <property type="evidence" value="ECO:0007669"/>
    <property type="project" value="InterPro"/>
</dbReference>
<dbReference type="PANTHER" id="PTHR30466:SF11">
    <property type="entry name" value="FLAVIN-DEPENDENT MONOOXYGENASE, REDUCTASE SUBUNIT HSAB"/>
    <property type="match status" value="1"/>
</dbReference>
<dbReference type="Gene3D" id="3.30.450.40">
    <property type="match status" value="2"/>
</dbReference>
<dbReference type="SUPFAM" id="SSF50475">
    <property type="entry name" value="FMN-binding split barrel"/>
    <property type="match status" value="1"/>
</dbReference>
<dbReference type="Pfam" id="PF01613">
    <property type="entry name" value="Flavin_Reduct"/>
    <property type="match status" value="1"/>
</dbReference>
<dbReference type="OrthoDB" id="9792858at2"/>
<dbReference type="SMART" id="SM00903">
    <property type="entry name" value="Flavin_Reduct"/>
    <property type="match status" value="1"/>
</dbReference>
<dbReference type="InterPro" id="IPR002563">
    <property type="entry name" value="Flavin_Rdtase-like_dom"/>
</dbReference>
<evidence type="ECO:0000259" key="3">
    <source>
        <dbReference type="SMART" id="SM00903"/>
    </source>
</evidence>
<comment type="similarity">
    <text evidence="1">Belongs to the non-flavoprotein flavin reductase family.</text>
</comment>
<feature type="domain" description="Flavin reductase like" evidence="3">
    <location>
        <begin position="17"/>
        <end position="161"/>
    </location>
</feature>
<accession>A0A1G6GXL1</accession>
<name>A0A1G6GXL1_9ACTN</name>
<dbReference type="PANTHER" id="PTHR30466">
    <property type="entry name" value="FLAVIN REDUCTASE"/>
    <property type="match status" value="1"/>
</dbReference>
<dbReference type="InterPro" id="IPR029016">
    <property type="entry name" value="GAF-like_dom_sf"/>
</dbReference>
<reference evidence="4 5" key="1">
    <citation type="submission" date="2016-06" db="EMBL/GenBank/DDBJ databases">
        <authorList>
            <person name="Olsen C.W."/>
            <person name="Carey S."/>
            <person name="Hinshaw L."/>
            <person name="Karasin A.I."/>
        </authorList>
    </citation>
    <scope>NUCLEOTIDE SEQUENCE [LARGE SCALE GENOMIC DNA]</scope>
    <source>
        <strain evidence="4 5">LZ-22</strain>
    </source>
</reference>
<dbReference type="EMBL" id="FMYF01000005">
    <property type="protein sequence ID" value="SDB86674.1"/>
    <property type="molecule type" value="Genomic_DNA"/>
</dbReference>
<gene>
    <name evidence="4" type="ORF">GA0111570_105243</name>
</gene>
<dbReference type="Proteomes" id="UP000199086">
    <property type="component" value="Unassembled WGS sequence"/>
</dbReference>
<dbReference type="AlphaFoldDB" id="A0A1G6GXL1"/>
<evidence type="ECO:0000256" key="1">
    <source>
        <dbReference type="ARBA" id="ARBA00008898"/>
    </source>
</evidence>
<keyword evidence="5" id="KW-1185">Reference proteome</keyword>
<keyword evidence="2" id="KW-0560">Oxidoreductase</keyword>
<dbReference type="Gene3D" id="2.30.110.10">
    <property type="entry name" value="Electron Transport, Fmn-binding Protein, Chain A"/>
    <property type="match status" value="1"/>
</dbReference>
<proteinExistence type="inferred from homology"/>
<protein>
    <submittedName>
        <fullName evidence="4">NADH-FMN oxidoreductase RutF, flavin reductase (DIM6/NTAB) family</fullName>
    </submittedName>
</protein>